<proteinExistence type="predicted"/>
<feature type="domain" description="N-acetyltransferase" evidence="1">
    <location>
        <begin position="1"/>
        <end position="158"/>
    </location>
</feature>
<dbReference type="Proteomes" id="UP000663845">
    <property type="component" value="Unassembled WGS sequence"/>
</dbReference>
<dbReference type="EMBL" id="CAJNOG010000174">
    <property type="protein sequence ID" value="CAF1039623.1"/>
    <property type="molecule type" value="Genomic_DNA"/>
</dbReference>
<dbReference type="InterPro" id="IPR050276">
    <property type="entry name" value="MshD_Acetyltransferase"/>
</dbReference>
<reference evidence="7" key="1">
    <citation type="submission" date="2021-02" db="EMBL/GenBank/DDBJ databases">
        <authorList>
            <person name="Nowell W R."/>
        </authorList>
    </citation>
    <scope>NUCLEOTIDE SEQUENCE</scope>
</reference>
<protein>
    <recommendedName>
        <fullName evidence="1">N-acetyltransferase domain-containing protein</fullName>
    </recommendedName>
</protein>
<gene>
    <name evidence="2" type="ORF">IZO911_LOCUS16462</name>
    <name evidence="3" type="ORF">JYZ213_LOCUS18063</name>
    <name evidence="6" type="ORF">KXQ929_LOCUS17246</name>
    <name evidence="5" type="ORF">OKA104_LOCUS4702</name>
    <name evidence="7" type="ORF">OXD698_LOCUS19854</name>
    <name evidence="4" type="ORF">VCS650_LOCUS35242</name>
</gene>
<dbReference type="OrthoDB" id="41532at2759"/>
<dbReference type="Gene3D" id="3.40.630.30">
    <property type="match status" value="1"/>
</dbReference>
<name>A0A819DG94_9BILA</name>
<dbReference type="InterPro" id="IPR000182">
    <property type="entry name" value="GNAT_dom"/>
</dbReference>
<dbReference type="EMBL" id="CAJNOE010000148">
    <property type="protein sequence ID" value="CAF0978914.1"/>
    <property type="molecule type" value="Genomic_DNA"/>
</dbReference>
<comment type="caution">
    <text evidence="7">The sequence shown here is derived from an EMBL/GenBank/DDBJ whole genome shotgun (WGS) entry which is preliminary data.</text>
</comment>
<evidence type="ECO:0000313" key="7">
    <source>
        <dbReference type="EMBL" id="CAF3827674.1"/>
    </source>
</evidence>
<organism evidence="7 8">
    <name type="scientific">Adineta steineri</name>
    <dbReference type="NCBI Taxonomy" id="433720"/>
    <lineage>
        <taxon>Eukaryota</taxon>
        <taxon>Metazoa</taxon>
        <taxon>Spiralia</taxon>
        <taxon>Gnathifera</taxon>
        <taxon>Rotifera</taxon>
        <taxon>Eurotatoria</taxon>
        <taxon>Bdelloidea</taxon>
        <taxon>Adinetida</taxon>
        <taxon>Adinetidae</taxon>
        <taxon>Adineta</taxon>
    </lineage>
</organism>
<dbReference type="EMBL" id="CAJOAZ010001547">
    <property type="protein sequence ID" value="CAF3827674.1"/>
    <property type="molecule type" value="Genomic_DNA"/>
</dbReference>
<evidence type="ECO:0000313" key="4">
    <source>
        <dbReference type="EMBL" id="CAF1378047.1"/>
    </source>
</evidence>
<dbReference type="Proteomes" id="UP000663844">
    <property type="component" value="Unassembled WGS sequence"/>
</dbReference>
<dbReference type="PANTHER" id="PTHR43617">
    <property type="entry name" value="L-AMINO ACID N-ACETYLTRANSFERASE"/>
    <property type="match status" value="1"/>
</dbReference>
<dbReference type="Proteomes" id="UP000663860">
    <property type="component" value="Unassembled WGS sequence"/>
</dbReference>
<dbReference type="InterPro" id="IPR016181">
    <property type="entry name" value="Acyl_CoA_acyltransferase"/>
</dbReference>
<evidence type="ECO:0000259" key="1">
    <source>
        <dbReference type="PROSITE" id="PS51186"/>
    </source>
</evidence>
<dbReference type="EMBL" id="CAJNON010000787">
    <property type="protein sequence ID" value="CAF1378047.1"/>
    <property type="molecule type" value="Genomic_DNA"/>
</dbReference>
<accession>A0A819DG94</accession>
<dbReference type="AlphaFoldDB" id="A0A819DG94"/>
<evidence type="ECO:0000313" key="2">
    <source>
        <dbReference type="EMBL" id="CAF0978914.1"/>
    </source>
</evidence>
<sequence>MLRLGTKKDFDELYSIYMHPTVNPYLNFEIMSKEEFLPVFNELTQSGILYIYENNDGQIAATCIVSRSVRRCAHNVCLSTLATNPVCQHKGIGSKFVRELIDEIRKDQQIKRIELYAEVDNEIALNFYKKLGFQVEGCLKNYYKRAQDDHFVDELVLAMIF</sequence>
<dbReference type="EMBL" id="CAJOBB010001077">
    <property type="protein sequence ID" value="CAF3804541.1"/>
    <property type="molecule type" value="Genomic_DNA"/>
</dbReference>
<dbReference type="Proteomes" id="UP000663891">
    <property type="component" value="Unassembled WGS sequence"/>
</dbReference>
<evidence type="ECO:0000313" key="5">
    <source>
        <dbReference type="EMBL" id="CAF3563187.1"/>
    </source>
</evidence>
<evidence type="ECO:0000313" key="3">
    <source>
        <dbReference type="EMBL" id="CAF1039623.1"/>
    </source>
</evidence>
<dbReference type="SUPFAM" id="SSF55729">
    <property type="entry name" value="Acyl-CoA N-acyltransferases (Nat)"/>
    <property type="match status" value="1"/>
</dbReference>
<dbReference type="PANTHER" id="PTHR43617:SF38">
    <property type="entry name" value="N-ACETYLTRANSFERASE DOMAIN-CONTAINING PROTEIN"/>
    <property type="match status" value="1"/>
</dbReference>
<dbReference type="Pfam" id="PF13420">
    <property type="entry name" value="Acetyltransf_4"/>
    <property type="match status" value="1"/>
</dbReference>
<dbReference type="CDD" id="cd04301">
    <property type="entry name" value="NAT_SF"/>
    <property type="match status" value="1"/>
</dbReference>
<evidence type="ECO:0000313" key="8">
    <source>
        <dbReference type="Proteomes" id="UP000663844"/>
    </source>
</evidence>
<evidence type="ECO:0000313" key="6">
    <source>
        <dbReference type="EMBL" id="CAF3804541.1"/>
    </source>
</evidence>
<dbReference type="EMBL" id="CAJOAY010000155">
    <property type="protein sequence ID" value="CAF3563187.1"/>
    <property type="molecule type" value="Genomic_DNA"/>
</dbReference>
<dbReference type="Proteomes" id="UP000663868">
    <property type="component" value="Unassembled WGS sequence"/>
</dbReference>
<dbReference type="PROSITE" id="PS51186">
    <property type="entry name" value="GNAT"/>
    <property type="match status" value="1"/>
</dbReference>
<dbReference type="GO" id="GO:0016747">
    <property type="term" value="F:acyltransferase activity, transferring groups other than amino-acyl groups"/>
    <property type="evidence" value="ECO:0007669"/>
    <property type="project" value="InterPro"/>
</dbReference>
<dbReference type="Proteomes" id="UP000663881">
    <property type="component" value="Unassembled WGS sequence"/>
</dbReference>